<dbReference type="Gene3D" id="3.10.20.90">
    <property type="entry name" value="Phosphatidylinositol 3-kinase Catalytic Subunit, Chain A, domain 1"/>
    <property type="match status" value="1"/>
</dbReference>
<dbReference type="CDD" id="cd14280">
    <property type="entry name" value="UBA1_Rad23_like"/>
    <property type="match status" value="1"/>
</dbReference>
<comment type="subcellular location">
    <subcellularLocation>
        <location evidence="5">Nucleus</location>
    </subcellularLocation>
    <subcellularLocation>
        <location evidence="5">Cytoplasm</location>
    </subcellularLocation>
</comment>
<dbReference type="Gene3D" id="1.10.8.10">
    <property type="entry name" value="DNA helicase RuvA subunit, C-terminal domain"/>
    <property type="match status" value="2"/>
</dbReference>
<keyword evidence="2 5" id="KW-0227">DNA damage</keyword>
<feature type="region of interest" description="Disordered" evidence="6">
    <location>
        <begin position="81"/>
        <end position="143"/>
    </location>
</feature>
<dbReference type="PROSITE" id="PS50030">
    <property type="entry name" value="UBA"/>
    <property type="match status" value="2"/>
</dbReference>
<dbReference type="SUPFAM" id="SSF101238">
    <property type="entry name" value="XPC-binding domain"/>
    <property type="match status" value="1"/>
</dbReference>
<dbReference type="InterPro" id="IPR015360">
    <property type="entry name" value="XPC-bd"/>
</dbReference>
<dbReference type="InterPro" id="IPR009060">
    <property type="entry name" value="UBA-like_sf"/>
</dbReference>
<dbReference type="OrthoDB" id="419317at2759"/>
<dbReference type="InterPro" id="IPR015940">
    <property type="entry name" value="UBA"/>
</dbReference>
<keyword evidence="4 5" id="KW-0539">Nucleus</keyword>
<evidence type="ECO:0000313" key="10">
    <source>
        <dbReference type="Proteomes" id="UP000235672"/>
    </source>
</evidence>
<feature type="domain" description="UBA" evidence="7">
    <location>
        <begin position="146"/>
        <end position="188"/>
    </location>
</feature>
<dbReference type="SMART" id="SM00213">
    <property type="entry name" value="UBQ"/>
    <property type="match status" value="1"/>
</dbReference>
<dbReference type="GO" id="GO:0006289">
    <property type="term" value="P:nucleotide-excision repair"/>
    <property type="evidence" value="ECO:0007669"/>
    <property type="project" value="UniProtKB-UniRule"/>
</dbReference>
<dbReference type="SUPFAM" id="SSF46934">
    <property type="entry name" value="UBA-like"/>
    <property type="match status" value="2"/>
</dbReference>
<reference evidence="9 10" key="1">
    <citation type="submission" date="2016-05" db="EMBL/GenBank/DDBJ databases">
        <title>A degradative enzymes factory behind the ericoid mycorrhizal symbiosis.</title>
        <authorList>
            <consortium name="DOE Joint Genome Institute"/>
            <person name="Martino E."/>
            <person name="Morin E."/>
            <person name="Grelet G."/>
            <person name="Kuo A."/>
            <person name="Kohler A."/>
            <person name="Daghino S."/>
            <person name="Barry K."/>
            <person name="Choi C."/>
            <person name="Cichocki N."/>
            <person name="Clum A."/>
            <person name="Copeland A."/>
            <person name="Hainaut M."/>
            <person name="Haridas S."/>
            <person name="Labutti K."/>
            <person name="Lindquist E."/>
            <person name="Lipzen A."/>
            <person name="Khouja H.-R."/>
            <person name="Murat C."/>
            <person name="Ohm R."/>
            <person name="Olson A."/>
            <person name="Spatafora J."/>
            <person name="Veneault-Fourrey C."/>
            <person name="Henrissat B."/>
            <person name="Grigoriev I."/>
            <person name="Martin F."/>
            <person name="Perotto S."/>
        </authorList>
    </citation>
    <scope>NUCLEOTIDE SEQUENCE [LARGE SCALE GENOMIC DNA]</scope>
    <source>
        <strain evidence="9 10">UAMH 7357</strain>
    </source>
</reference>
<evidence type="ECO:0000256" key="3">
    <source>
        <dbReference type="ARBA" id="ARBA00023204"/>
    </source>
</evidence>
<dbReference type="Gene3D" id="1.10.10.540">
    <property type="entry name" value="XPC-binding domain"/>
    <property type="match status" value="1"/>
</dbReference>
<evidence type="ECO:0000256" key="4">
    <source>
        <dbReference type="ARBA" id="ARBA00023242"/>
    </source>
</evidence>
<dbReference type="GO" id="GO:0003684">
    <property type="term" value="F:damaged DNA binding"/>
    <property type="evidence" value="ECO:0007669"/>
    <property type="project" value="UniProtKB-UniRule"/>
</dbReference>
<feature type="compositionally biased region" description="Low complexity" evidence="6">
    <location>
        <begin position="196"/>
        <end position="220"/>
    </location>
</feature>
<dbReference type="SUPFAM" id="SSF54236">
    <property type="entry name" value="Ubiquitin-like"/>
    <property type="match status" value="1"/>
</dbReference>
<keyword evidence="3 5" id="KW-0234">DNA repair</keyword>
<dbReference type="Pfam" id="PF09280">
    <property type="entry name" value="XPC-binding"/>
    <property type="match status" value="1"/>
</dbReference>
<feature type="domain" description="Ubiquitin-like" evidence="8">
    <location>
        <begin position="1"/>
        <end position="76"/>
    </location>
</feature>
<evidence type="ECO:0000256" key="6">
    <source>
        <dbReference type="SAM" id="MobiDB-lite"/>
    </source>
</evidence>
<evidence type="ECO:0000259" key="8">
    <source>
        <dbReference type="PROSITE" id="PS50053"/>
    </source>
</evidence>
<dbReference type="EMBL" id="KZ613473">
    <property type="protein sequence ID" value="PMD24383.1"/>
    <property type="molecule type" value="Genomic_DNA"/>
</dbReference>
<comment type="similarity">
    <text evidence="5">Belongs to the RAD23 family.</text>
</comment>
<dbReference type="InterPro" id="IPR000626">
    <property type="entry name" value="Ubiquitin-like_dom"/>
</dbReference>
<keyword evidence="5" id="KW-0963">Cytoplasm</keyword>
<evidence type="ECO:0000259" key="7">
    <source>
        <dbReference type="PROSITE" id="PS50030"/>
    </source>
</evidence>
<dbReference type="FunFam" id="3.10.20.90:FF:000175">
    <property type="entry name" value="UV excision repair protein Rad23"/>
    <property type="match status" value="1"/>
</dbReference>
<dbReference type="InterPro" id="IPR004806">
    <property type="entry name" value="Rad23"/>
</dbReference>
<dbReference type="CDD" id="cd01805">
    <property type="entry name" value="Ubl_Rad23"/>
    <property type="match status" value="1"/>
</dbReference>
<protein>
    <recommendedName>
        <fullName evidence="5">UV excision repair protein RAD23</fullName>
    </recommendedName>
</protein>
<gene>
    <name evidence="9" type="ORF">NA56DRAFT_700875</name>
</gene>
<feature type="region of interest" description="Disordered" evidence="6">
    <location>
        <begin position="196"/>
        <end position="226"/>
    </location>
</feature>
<dbReference type="SMART" id="SM00727">
    <property type="entry name" value="STI1"/>
    <property type="match status" value="1"/>
</dbReference>
<dbReference type="GO" id="GO:0070628">
    <property type="term" value="F:proteasome binding"/>
    <property type="evidence" value="ECO:0007669"/>
    <property type="project" value="TreeGrafter"/>
</dbReference>
<dbReference type="PANTHER" id="PTHR10621">
    <property type="entry name" value="UV EXCISION REPAIR PROTEIN RAD23"/>
    <property type="match status" value="1"/>
</dbReference>
<keyword evidence="10" id="KW-1185">Reference proteome</keyword>
<dbReference type="InterPro" id="IPR036353">
    <property type="entry name" value="XPC-bd_sf"/>
</dbReference>
<feature type="compositionally biased region" description="Low complexity" evidence="6">
    <location>
        <begin position="108"/>
        <end position="135"/>
    </location>
</feature>
<evidence type="ECO:0000256" key="1">
    <source>
        <dbReference type="ARBA" id="ARBA00022737"/>
    </source>
</evidence>
<organism evidence="9 10">
    <name type="scientific">Hyaloscypha hepaticicola</name>
    <dbReference type="NCBI Taxonomy" id="2082293"/>
    <lineage>
        <taxon>Eukaryota</taxon>
        <taxon>Fungi</taxon>
        <taxon>Dikarya</taxon>
        <taxon>Ascomycota</taxon>
        <taxon>Pezizomycotina</taxon>
        <taxon>Leotiomycetes</taxon>
        <taxon>Helotiales</taxon>
        <taxon>Hyaloscyphaceae</taxon>
        <taxon>Hyaloscypha</taxon>
    </lineage>
</organism>
<dbReference type="PROSITE" id="PS50053">
    <property type="entry name" value="UBIQUITIN_2"/>
    <property type="match status" value="1"/>
</dbReference>
<feature type="domain" description="UBA" evidence="7">
    <location>
        <begin position="347"/>
        <end position="388"/>
    </location>
</feature>
<dbReference type="CDD" id="cd14281">
    <property type="entry name" value="UBA2_Rad23_like"/>
    <property type="match status" value="1"/>
</dbReference>
<evidence type="ECO:0000256" key="5">
    <source>
        <dbReference type="RuleBase" id="RU367049"/>
    </source>
</evidence>
<dbReference type="GO" id="GO:0043130">
    <property type="term" value="F:ubiquitin binding"/>
    <property type="evidence" value="ECO:0007669"/>
    <property type="project" value="UniProtKB-UniRule"/>
</dbReference>
<dbReference type="SMART" id="SM00165">
    <property type="entry name" value="UBA"/>
    <property type="match status" value="2"/>
</dbReference>
<dbReference type="FunFam" id="1.10.10.540:FF:000001">
    <property type="entry name" value="UV excision repair protein RAD23 B"/>
    <property type="match status" value="1"/>
</dbReference>
<dbReference type="Proteomes" id="UP000235672">
    <property type="component" value="Unassembled WGS sequence"/>
</dbReference>
<dbReference type="Pfam" id="PF00627">
    <property type="entry name" value="UBA"/>
    <property type="match status" value="2"/>
</dbReference>
<dbReference type="InterPro" id="IPR029071">
    <property type="entry name" value="Ubiquitin-like_domsf"/>
</dbReference>
<dbReference type="PANTHER" id="PTHR10621:SF0">
    <property type="entry name" value="UV EXCISION REPAIR PROTEIN RAD23"/>
    <property type="match status" value="1"/>
</dbReference>
<dbReference type="NCBIfam" id="TIGR00601">
    <property type="entry name" value="rad23"/>
    <property type="match status" value="1"/>
</dbReference>
<proteinExistence type="inferred from homology"/>
<comment type="function">
    <text evidence="5">Multiubiquitin chain receptor involved in modulation of proteasomal degradation. Involved in nucleotide excision repair.</text>
</comment>
<dbReference type="FunFam" id="1.10.8.10:FF:000003">
    <property type="entry name" value="UV excision repair protein RAD23 homolog"/>
    <property type="match status" value="1"/>
</dbReference>
<dbReference type="AlphaFoldDB" id="A0A2J6QDN7"/>
<dbReference type="GO" id="GO:0043161">
    <property type="term" value="P:proteasome-mediated ubiquitin-dependent protein catabolic process"/>
    <property type="evidence" value="ECO:0007669"/>
    <property type="project" value="UniProtKB-UniRule"/>
</dbReference>
<dbReference type="STRING" id="1745343.A0A2J6QDN7"/>
<dbReference type="FunFam" id="1.10.8.10:FF:000002">
    <property type="entry name" value="UV excision repair protein RAD23 homolog"/>
    <property type="match status" value="1"/>
</dbReference>
<evidence type="ECO:0000313" key="9">
    <source>
        <dbReference type="EMBL" id="PMD24383.1"/>
    </source>
</evidence>
<accession>A0A2J6QDN7</accession>
<sequence>MKLTFKDLKQQKFVIEAEPSELISDVKEKIAKEKGWEAAQQKLIYSGKILQDGNTVESYKIEEKGFIVCMIQKPKAPPASVASAASSSKAPSTPAPAVASTPAPPAAPVQSTSSSTNTVPATPTPAGSGATTAVSPSGPATSGLAMGAERAAQIAEMESMGFERSQIDAAMRAAFYNSERAIEYLLTGIPENLQQEQRQAAPAAGGQGLASPSPAAPAAAGGEGGEEPVNLFEAAAQAGAGGRGAGARGGAGNLFGAGGAAAAAAAAGAGGLGNLDFLRNNPQFQQLRQVVQQQPQMLEPILQQVGAGNPQLAQLIGQHPEQFLQLLSEDGDNDAPLPPGAQAISVTEEERAAIERLCLLGFPRDQAIQAYFACDKNEELAANFLFDQPDDEDMQ</sequence>
<dbReference type="GO" id="GO:0031593">
    <property type="term" value="F:polyubiquitin modification-dependent protein binding"/>
    <property type="evidence" value="ECO:0007669"/>
    <property type="project" value="UniProtKB-UniRule"/>
</dbReference>
<dbReference type="GO" id="GO:0005829">
    <property type="term" value="C:cytosol"/>
    <property type="evidence" value="ECO:0007669"/>
    <property type="project" value="TreeGrafter"/>
</dbReference>
<evidence type="ECO:0000256" key="2">
    <source>
        <dbReference type="ARBA" id="ARBA00022763"/>
    </source>
</evidence>
<name>A0A2J6QDN7_9HELO</name>
<dbReference type="GO" id="GO:0005654">
    <property type="term" value="C:nucleoplasm"/>
    <property type="evidence" value="ECO:0007669"/>
    <property type="project" value="TreeGrafter"/>
</dbReference>
<feature type="compositionally biased region" description="Low complexity" evidence="6">
    <location>
        <begin position="81"/>
        <end position="101"/>
    </location>
</feature>
<dbReference type="PRINTS" id="PR01839">
    <property type="entry name" value="RAD23PROTEIN"/>
</dbReference>
<dbReference type="Pfam" id="PF00240">
    <property type="entry name" value="ubiquitin"/>
    <property type="match status" value="1"/>
</dbReference>
<keyword evidence="1" id="KW-0677">Repeat</keyword>
<dbReference type="InterPro" id="IPR006636">
    <property type="entry name" value="STI1_HS-bd"/>
</dbReference>